<dbReference type="InterPro" id="IPR051262">
    <property type="entry name" value="SMP-30/CGR1_Lactonase"/>
</dbReference>
<dbReference type="GO" id="GO:0004341">
    <property type="term" value="F:gluconolactonase activity"/>
    <property type="evidence" value="ECO:0007669"/>
    <property type="project" value="UniProtKB-EC"/>
</dbReference>
<dbReference type="GO" id="GO:0046872">
    <property type="term" value="F:metal ion binding"/>
    <property type="evidence" value="ECO:0007669"/>
    <property type="project" value="UniProtKB-KW"/>
</dbReference>
<feature type="domain" description="SMP-30/Gluconolactonase/LRE-like region" evidence="4">
    <location>
        <begin position="32"/>
        <end position="289"/>
    </location>
</feature>
<dbReference type="Proteomes" id="UP000195273">
    <property type="component" value="Chromosome"/>
</dbReference>
<dbReference type="AlphaFoldDB" id="A0A1Y0EAH9"/>
<dbReference type="PRINTS" id="PR01790">
    <property type="entry name" value="SMP30FAMILY"/>
</dbReference>
<reference evidence="5 6" key="1">
    <citation type="submission" date="2017-05" db="EMBL/GenBank/DDBJ databases">
        <title>Genome Sequence of Loktanella vestfoldensis Strain SMR4r Isolated from a Culture of the Diatom Skeletonema marinoi.</title>
        <authorList>
            <person name="Topel M."/>
            <person name="Pinder M.I.M."/>
            <person name="Johansson O.N."/>
            <person name="Kourtchenko O."/>
            <person name="Godhe A."/>
            <person name="Clarke A.K."/>
        </authorList>
    </citation>
    <scope>NUCLEOTIDE SEQUENCE [LARGE SCALE GENOMIC DNA]</scope>
    <source>
        <strain evidence="5 6">SMR4r</strain>
    </source>
</reference>
<evidence type="ECO:0000256" key="3">
    <source>
        <dbReference type="PIRSR" id="PIRSR605511-2"/>
    </source>
</evidence>
<sequence>MASARLTETIIGLQGLVRATAPLEIVAQGSIWAEGPLWIPARGCLRWSDIPNNRIREYEPASGLVRDYATDAGFANGRALDVDGSVVQCSHGRRRIERDRGGLVSAIVDEWQGVRLNSPNDVVIAPDGAIWFTDPAYGITEPREGYPGRREYGDHYVFRYDQTTGETAPVVIDVEEPNGLGFSPDGALFYVADSSSVRKPPGVGNAHIRVYDVQGGARCKNGRVFARIDQGFPDGFAVDALGNIWSSSAVGVIVFDPGGAELGRVIVPELTGNLCFGGPDGHDLYIAASTSLYRIRTQTHAAWPQGLAAGKGA</sequence>
<keyword evidence="3" id="KW-0479">Metal-binding</keyword>
<keyword evidence="3" id="KW-0862">Zinc</keyword>
<evidence type="ECO:0000313" key="5">
    <source>
        <dbReference type="EMBL" id="ARU00400.1"/>
    </source>
</evidence>
<gene>
    <name evidence="5" type="primary">gnl</name>
    <name evidence="5" type="ORF">LOKVESSMR4R_01072</name>
</gene>
<comment type="cofactor">
    <cofactor evidence="3">
        <name>Zn(2+)</name>
        <dbReference type="ChEBI" id="CHEBI:29105"/>
    </cofactor>
    <text evidence="3">Binds 1 divalent metal cation per subunit.</text>
</comment>
<feature type="active site" description="Proton donor/acceptor" evidence="2">
    <location>
        <position position="234"/>
    </location>
</feature>
<keyword evidence="1 5" id="KW-0378">Hydrolase</keyword>
<dbReference type="EC" id="3.1.1.17" evidence="5"/>
<evidence type="ECO:0000256" key="1">
    <source>
        <dbReference type="ARBA" id="ARBA00022801"/>
    </source>
</evidence>
<keyword evidence="6" id="KW-1185">Reference proteome</keyword>
<dbReference type="SUPFAM" id="SSF63829">
    <property type="entry name" value="Calcium-dependent phosphotriesterase"/>
    <property type="match status" value="1"/>
</dbReference>
<evidence type="ECO:0000259" key="4">
    <source>
        <dbReference type="Pfam" id="PF08450"/>
    </source>
</evidence>
<dbReference type="Pfam" id="PF08450">
    <property type="entry name" value="SGL"/>
    <property type="match status" value="1"/>
</dbReference>
<dbReference type="KEGG" id="lvs:LOKVESSMR4R_01072"/>
<proteinExistence type="predicted"/>
<dbReference type="InterPro" id="IPR011042">
    <property type="entry name" value="6-blade_b-propeller_TolB-like"/>
</dbReference>
<dbReference type="InterPro" id="IPR005511">
    <property type="entry name" value="SMP-30"/>
</dbReference>
<feature type="binding site" evidence="3">
    <location>
        <position position="178"/>
    </location>
    <ligand>
        <name>a divalent metal cation</name>
        <dbReference type="ChEBI" id="CHEBI:60240"/>
    </ligand>
</feature>
<organism evidence="5 6">
    <name type="scientific">Yoonia vestfoldensis</name>
    <dbReference type="NCBI Taxonomy" id="245188"/>
    <lineage>
        <taxon>Bacteria</taxon>
        <taxon>Pseudomonadati</taxon>
        <taxon>Pseudomonadota</taxon>
        <taxon>Alphaproteobacteria</taxon>
        <taxon>Rhodobacterales</taxon>
        <taxon>Paracoccaceae</taxon>
        <taxon>Yoonia</taxon>
    </lineage>
</organism>
<evidence type="ECO:0000256" key="2">
    <source>
        <dbReference type="PIRSR" id="PIRSR605511-1"/>
    </source>
</evidence>
<feature type="binding site" evidence="3">
    <location>
        <position position="234"/>
    </location>
    <ligand>
        <name>a divalent metal cation</name>
        <dbReference type="ChEBI" id="CHEBI:60240"/>
    </ligand>
</feature>
<dbReference type="RefSeq" id="WP_204248726.1">
    <property type="nucleotide sequence ID" value="NZ_CP021431.1"/>
</dbReference>
<dbReference type="PANTHER" id="PTHR47572">
    <property type="entry name" value="LIPOPROTEIN-RELATED"/>
    <property type="match status" value="1"/>
</dbReference>
<protein>
    <submittedName>
        <fullName evidence="5">Gluconolactonase</fullName>
        <ecNumber evidence="5">3.1.1.17</ecNumber>
    </submittedName>
</protein>
<name>A0A1Y0EAH9_9RHOB</name>
<feature type="binding site" evidence="3">
    <location>
        <position position="120"/>
    </location>
    <ligand>
        <name>substrate</name>
    </ligand>
</feature>
<evidence type="ECO:0000313" key="6">
    <source>
        <dbReference type="Proteomes" id="UP000195273"/>
    </source>
</evidence>
<accession>A0A1Y0EAH9</accession>
<dbReference type="Gene3D" id="2.120.10.30">
    <property type="entry name" value="TolB, C-terminal domain"/>
    <property type="match status" value="1"/>
</dbReference>
<feature type="binding site" evidence="3">
    <location>
        <position position="34"/>
    </location>
    <ligand>
        <name>a divalent metal cation</name>
        <dbReference type="ChEBI" id="CHEBI:60240"/>
    </ligand>
</feature>
<dbReference type="InterPro" id="IPR013658">
    <property type="entry name" value="SGL"/>
</dbReference>
<dbReference type="EMBL" id="CP021431">
    <property type="protein sequence ID" value="ARU00400.1"/>
    <property type="molecule type" value="Genomic_DNA"/>
</dbReference>
<dbReference type="PANTHER" id="PTHR47572:SF4">
    <property type="entry name" value="LACTONASE DRP35"/>
    <property type="match status" value="1"/>
</dbReference>